<evidence type="ECO:0000313" key="10">
    <source>
        <dbReference type="EMBL" id="TPX72453.1"/>
    </source>
</evidence>
<dbReference type="Pfam" id="PF00003">
    <property type="entry name" value="7tm_3"/>
    <property type="match status" value="1"/>
</dbReference>
<gene>
    <name evidence="10" type="ORF">CcCBS67573_g05869</name>
</gene>
<dbReference type="InterPro" id="IPR001828">
    <property type="entry name" value="ANF_lig-bd_rcpt"/>
</dbReference>
<proteinExistence type="predicted"/>
<evidence type="ECO:0000256" key="3">
    <source>
        <dbReference type="ARBA" id="ARBA00022989"/>
    </source>
</evidence>
<dbReference type="STRING" id="246404.A0A507F869"/>
<keyword evidence="3 8" id="KW-1133">Transmembrane helix</keyword>
<dbReference type="GO" id="GO:0016020">
    <property type="term" value="C:membrane"/>
    <property type="evidence" value="ECO:0007669"/>
    <property type="project" value="UniProtKB-SubCell"/>
</dbReference>
<dbReference type="PANTHER" id="PTHR24060">
    <property type="entry name" value="METABOTROPIC GLUTAMATE RECEPTOR"/>
    <property type="match status" value="1"/>
</dbReference>
<dbReference type="InterPro" id="IPR028082">
    <property type="entry name" value="Peripla_BP_I"/>
</dbReference>
<keyword evidence="4 8" id="KW-0472">Membrane</keyword>
<feature type="transmembrane region" description="Helical" evidence="8">
    <location>
        <begin position="525"/>
        <end position="550"/>
    </location>
</feature>
<dbReference type="Proteomes" id="UP000320333">
    <property type="component" value="Unassembled WGS sequence"/>
</dbReference>
<evidence type="ECO:0000256" key="8">
    <source>
        <dbReference type="SAM" id="Phobius"/>
    </source>
</evidence>
<organism evidence="10 11">
    <name type="scientific">Chytriomyces confervae</name>
    <dbReference type="NCBI Taxonomy" id="246404"/>
    <lineage>
        <taxon>Eukaryota</taxon>
        <taxon>Fungi</taxon>
        <taxon>Fungi incertae sedis</taxon>
        <taxon>Chytridiomycota</taxon>
        <taxon>Chytridiomycota incertae sedis</taxon>
        <taxon>Chytridiomycetes</taxon>
        <taxon>Chytridiales</taxon>
        <taxon>Chytriomycetaceae</taxon>
        <taxon>Chytriomyces</taxon>
    </lineage>
</organism>
<dbReference type="GO" id="GO:0004930">
    <property type="term" value="F:G protein-coupled receptor activity"/>
    <property type="evidence" value="ECO:0007669"/>
    <property type="project" value="InterPro"/>
</dbReference>
<sequence length="894" mass="99799">MSISLGVINNYCTLKYMTFNGSLATNFTSKLDASVIHIDGNSGWAYLADLAIMTAIDDINSDPSILPGINITLKRFTDCGSYYPDADLGYSGKSGGYASAVTATDIIENHKDVIGVIGNEFSNTARGLAQILSSEKIPYCSGSTGSPRYSDKNKYPFFWRTLSNSNGRYIAFLIDYWNIKRVSIIYENDNELGIATFGQMKSEMAKRNVEILSQIGLKTEFQTDAMQIAINGLRRISARYIVIAGSSAFVTSVFYPMGQAGLVGPDHVWIVYNRPKVPEDESNYRFLKGLIKSEDLETGSDSRIAGIHKKIMKMAGAEFGLDDFLSYDLGNFYDCSYMMLLGFHKLINSGLSVEDLSKRKFQSQMNISLWRSITNYSGLSMDPVVIDEFGDESRRAVFSRFTGNYRNTTQFAMSDIFLSKMDYYNTSGPIFYNDMAIPPLGGGDVTVLSYGSEPFYSRAIIGLCVTGLCLSFASYFLLLQSRSHHVVRTVSVPEFLVLITGCLAAYAGTIAYIDSESVYLCKARIWSLSLAQILIVSPLLSKSIFLVSIFAKGRIYKNERLLKKIQLQVRLLNCAVILIVAVILAFWSLERNVVPERIERDATAYWRCSYFTSKSKLTTPLSYLLYSYNGILIVGLPVSVYFEKSVQSERHDNSATSITVFTCFALTFLLVFGLLLGTHDFTTEFKICVCVWVAATLILTCTIGSMALELFSYTSVTPIQSHTTTSAPGTSASPLAANSSLYHKKTFQSTPSQQQQSETAPWQSARASSSRQDNGTSLIANYKLRVLANTSEICTWRRRKDWRIWSRWMRGTCALHCINSKRVWMTVSGSNFVHCISITDCRPPCIKDASVHFRNPATLRREFKHVEIAFIDAAHAQRFLDEINAALKLLKVSE</sequence>
<feature type="transmembrane region" description="Helical" evidence="8">
    <location>
        <begin position="455"/>
        <end position="478"/>
    </location>
</feature>
<dbReference type="Gene3D" id="3.40.50.2300">
    <property type="match status" value="2"/>
</dbReference>
<evidence type="ECO:0000256" key="4">
    <source>
        <dbReference type="ARBA" id="ARBA00023136"/>
    </source>
</evidence>
<dbReference type="OrthoDB" id="5597995at2759"/>
<keyword evidence="11" id="KW-1185">Reference proteome</keyword>
<keyword evidence="5" id="KW-0675">Receptor</keyword>
<protein>
    <recommendedName>
        <fullName evidence="9">G-protein coupled receptors family 3 profile domain-containing protein</fullName>
    </recommendedName>
</protein>
<feature type="domain" description="G-protein coupled receptors family 3 profile" evidence="9">
    <location>
        <begin position="456"/>
        <end position="734"/>
    </location>
</feature>
<dbReference type="AlphaFoldDB" id="A0A507F869"/>
<keyword evidence="2 8" id="KW-0812">Transmembrane</keyword>
<dbReference type="PROSITE" id="PS50259">
    <property type="entry name" value="G_PROTEIN_RECEP_F3_4"/>
    <property type="match status" value="1"/>
</dbReference>
<feature type="transmembrane region" description="Helical" evidence="8">
    <location>
        <begin position="623"/>
        <end position="642"/>
    </location>
</feature>
<evidence type="ECO:0000313" key="11">
    <source>
        <dbReference type="Proteomes" id="UP000320333"/>
    </source>
</evidence>
<dbReference type="InterPro" id="IPR000337">
    <property type="entry name" value="GPCR_3"/>
</dbReference>
<feature type="transmembrane region" description="Helical" evidence="8">
    <location>
        <begin position="689"/>
        <end position="711"/>
    </location>
</feature>
<feature type="transmembrane region" description="Helical" evidence="8">
    <location>
        <begin position="654"/>
        <end position="677"/>
    </location>
</feature>
<dbReference type="InterPro" id="IPR050726">
    <property type="entry name" value="mGluR"/>
</dbReference>
<keyword evidence="6" id="KW-0325">Glycoprotein</keyword>
<evidence type="ECO:0000256" key="2">
    <source>
        <dbReference type="ARBA" id="ARBA00022692"/>
    </source>
</evidence>
<accession>A0A507F869</accession>
<dbReference type="Pfam" id="PF01094">
    <property type="entry name" value="ANF_receptor"/>
    <property type="match status" value="1"/>
</dbReference>
<dbReference type="EMBL" id="QEAP01000227">
    <property type="protein sequence ID" value="TPX72453.1"/>
    <property type="molecule type" value="Genomic_DNA"/>
</dbReference>
<feature type="transmembrane region" description="Helical" evidence="8">
    <location>
        <begin position="490"/>
        <end position="513"/>
    </location>
</feature>
<dbReference type="SUPFAM" id="SSF53822">
    <property type="entry name" value="Periplasmic binding protein-like I"/>
    <property type="match status" value="1"/>
</dbReference>
<comment type="subcellular location">
    <subcellularLocation>
        <location evidence="1">Membrane</location>
        <topology evidence="1">Multi-pass membrane protein</topology>
    </subcellularLocation>
</comment>
<evidence type="ECO:0000256" key="6">
    <source>
        <dbReference type="ARBA" id="ARBA00023180"/>
    </source>
</evidence>
<dbReference type="InterPro" id="IPR017978">
    <property type="entry name" value="GPCR_3_C"/>
</dbReference>
<feature type="region of interest" description="Disordered" evidence="7">
    <location>
        <begin position="749"/>
        <end position="771"/>
    </location>
</feature>
<name>A0A507F869_9FUNG</name>
<comment type="caution">
    <text evidence="10">The sequence shown here is derived from an EMBL/GenBank/DDBJ whole genome shotgun (WGS) entry which is preliminary data.</text>
</comment>
<evidence type="ECO:0000256" key="7">
    <source>
        <dbReference type="SAM" id="MobiDB-lite"/>
    </source>
</evidence>
<reference evidence="10 11" key="1">
    <citation type="journal article" date="2019" name="Sci. Rep.">
        <title>Comparative genomics of chytrid fungi reveal insights into the obligate biotrophic and pathogenic lifestyle of Synchytrium endobioticum.</title>
        <authorList>
            <person name="van de Vossenberg B.T.L.H."/>
            <person name="Warris S."/>
            <person name="Nguyen H.D.T."/>
            <person name="van Gent-Pelzer M.P.E."/>
            <person name="Joly D.L."/>
            <person name="van de Geest H.C."/>
            <person name="Bonants P.J.M."/>
            <person name="Smith D.S."/>
            <person name="Levesque C.A."/>
            <person name="van der Lee T.A.J."/>
        </authorList>
    </citation>
    <scope>NUCLEOTIDE SEQUENCE [LARGE SCALE GENOMIC DNA]</scope>
    <source>
        <strain evidence="10 11">CBS 675.73</strain>
    </source>
</reference>
<feature type="transmembrane region" description="Helical" evidence="8">
    <location>
        <begin position="571"/>
        <end position="589"/>
    </location>
</feature>
<evidence type="ECO:0000256" key="5">
    <source>
        <dbReference type="ARBA" id="ARBA00023170"/>
    </source>
</evidence>
<evidence type="ECO:0000256" key="1">
    <source>
        <dbReference type="ARBA" id="ARBA00004141"/>
    </source>
</evidence>
<feature type="compositionally biased region" description="Polar residues" evidence="7">
    <location>
        <begin position="758"/>
        <end position="771"/>
    </location>
</feature>
<evidence type="ECO:0000259" key="9">
    <source>
        <dbReference type="PROSITE" id="PS50259"/>
    </source>
</evidence>
<dbReference type="PRINTS" id="PR00248">
    <property type="entry name" value="GPCRMGR"/>
</dbReference>